<dbReference type="Proteomes" id="UP000541185">
    <property type="component" value="Unassembled WGS sequence"/>
</dbReference>
<evidence type="ECO:0000256" key="2">
    <source>
        <dbReference type="ARBA" id="ARBA00023125"/>
    </source>
</evidence>
<dbReference type="EMBL" id="JABBFX010000001">
    <property type="protein sequence ID" value="NML44814.1"/>
    <property type="molecule type" value="Genomic_DNA"/>
</dbReference>
<dbReference type="RefSeq" id="WP_169418917.1">
    <property type="nucleotide sequence ID" value="NZ_JABBFX010000001.1"/>
</dbReference>
<proteinExistence type="predicted"/>
<comment type="caution">
    <text evidence="5">The sequence shown here is derived from an EMBL/GenBank/DDBJ whole genome shotgun (WGS) entry which is preliminary data.</text>
</comment>
<evidence type="ECO:0000259" key="4">
    <source>
        <dbReference type="PROSITE" id="PS50995"/>
    </source>
</evidence>
<keyword evidence="1" id="KW-0805">Transcription regulation</keyword>
<dbReference type="Pfam" id="PF12802">
    <property type="entry name" value="MarR_2"/>
    <property type="match status" value="1"/>
</dbReference>
<keyword evidence="2" id="KW-0238">DNA-binding</keyword>
<name>A0A848H2L3_9BURK</name>
<evidence type="ECO:0000256" key="1">
    <source>
        <dbReference type="ARBA" id="ARBA00023015"/>
    </source>
</evidence>
<dbReference type="InterPro" id="IPR036388">
    <property type="entry name" value="WH-like_DNA-bd_sf"/>
</dbReference>
<dbReference type="Gene3D" id="1.10.10.10">
    <property type="entry name" value="Winged helix-like DNA-binding domain superfamily/Winged helix DNA-binding domain"/>
    <property type="match status" value="1"/>
</dbReference>
<accession>A0A848H2L3</accession>
<sequence length="171" mass="19303">MKAEIPPCPWSRLEQQDEELHLEQFLSFQVVRLAHALQRVSAREYLDAQGLTVSDWRVLALVRSCGPVQFAEVAQRSSLDKAQVSRTVKNLRERGLLQAEGDAEHAQRIVLSVTPAGKRAHAQVLPRAAKAQAQLLRTLAPADREALWRCVHQLQAQVRDHESKPSRSHQE</sequence>
<dbReference type="SMART" id="SM00347">
    <property type="entry name" value="HTH_MARR"/>
    <property type="match status" value="1"/>
</dbReference>
<keyword evidence="6" id="KW-1185">Reference proteome</keyword>
<reference evidence="5 6" key="1">
    <citation type="submission" date="2020-04" db="EMBL/GenBank/DDBJ databases">
        <title>Ramlibacter sp. G-1-2-2 isolated from soil.</title>
        <authorList>
            <person name="Dahal R.H."/>
        </authorList>
    </citation>
    <scope>NUCLEOTIDE SEQUENCE [LARGE SCALE GENOMIC DNA]</scope>
    <source>
        <strain evidence="5 6">G-1-2-2</strain>
    </source>
</reference>
<dbReference type="GO" id="GO:0003700">
    <property type="term" value="F:DNA-binding transcription factor activity"/>
    <property type="evidence" value="ECO:0007669"/>
    <property type="project" value="InterPro"/>
</dbReference>
<protein>
    <submittedName>
        <fullName evidence="5">Winged helix-turn-helix transcriptional regulator</fullName>
    </submittedName>
</protein>
<evidence type="ECO:0000313" key="6">
    <source>
        <dbReference type="Proteomes" id="UP000541185"/>
    </source>
</evidence>
<evidence type="ECO:0000313" key="5">
    <source>
        <dbReference type="EMBL" id="NML44814.1"/>
    </source>
</evidence>
<dbReference type="InterPro" id="IPR052067">
    <property type="entry name" value="Metal_resp_HTH_trans_reg"/>
</dbReference>
<dbReference type="PROSITE" id="PS50995">
    <property type="entry name" value="HTH_MARR_2"/>
    <property type="match status" value="1"/>
</dbReference>
<dbReference type="GO" id="GO:0003677">
    <property type="term" value="F:DNA binding"/>
    <property type="evidence" value="ECO:0007669"/>
    <property type="project" value="UniProtKB-KW"/>
</dbReference>
<dbReference type="PANTHER" id="PTHR35790">
    <property type="entry name" value="HTH-TYPE TRANSCRIPTIONAL REGULATOR PCHR"/>
    <property type="match status" value="1"/>
</dbReference>
<dbReference type="AlphaFoldDB" id="A0A848H2L3"/>
<evidence type="ECO:0000256" key="3">
    <source>
        <dbReference type="ARBA" id="ARBA00023163"/>
    </source>
</evidence>
<keyword evidence="3" id="KW-0804">Transcription</keyword>
<gene>
    <name evidence="5" type="ORF">HHL11_13735</name>
</gene>
<feature type="domain" description="HTH marR-type" evidence="4">
    <location>
        <begin position="23"/>
        <end position="156"/>
    </location>
</feature>
<dbReference type="InterPro" id="IPR000835">
    <property type="entry name" value="HTH_MarR-typ"/>
</dbReference>
<dbReference type="SUPFAM" id="SSF46785">
    <property type="entry name" value="Winged helix' DNA-binding domain"/>
    <property type="match status" value="1"/>
</dbReference>
<dbReference type="InterPro" id="IPR036390">
    <property type="entry name" value="WH_DNA-bd_sf"/>
</dbReference>
<organism evidence="5 6">
    <name type="scientific">Ramlibacter agri</name>
    <dbReference type="NCBI Taxonomy" id="2728837"/>
    <lineage>
        <taxon>Bacteria</taxon>
        <taxon>Pseudomonadati</taxon>
        <taxon>Pseudomonadota</taxon>
        <taxon>Betaproteobacteria</taxon>
        <taxon>Burkholderiales</taxon>
        <taxon>Comamonadaceae</taxon>
        <taxon>Ramlibacter</taxon>
    </lineage>
</organism>
<dbReference type="PANTHER" id="PTHR35790:SF4">
    <property type="entry name" value="HTH-TYPE TRANSCRIPTIONAL REGULATOR PCHR"/>
    <property type="match status" value="1"/>
</dbReference>